<dbReference type="RefSeq" id="WP_147748701.1">
    <property type="nucleotide sequence ID" value="NZ_SAXZ01000014.1"/>
</dbReference>
<proteinExistence type="predicted"/>
<comment type="caution">
    <text evidence="1">The sequence shown here is derived from an EMBL/GenBank/DDBJ whole genome shotgun (WGS) entry which is preliminary data.</text>
</comment>
<gene>
    <name evidence="1" type="ORF">EPJ71_10655</name>
</gene>
<reference evidence="1 2" key="1">
    <citation type="journal article" date="1992" name="Lakartidningen">
        <title>[Penicillin V and not amoxicillin is the first choice preparation in acute otitis].</title>
        <authorList>
            <person name="Kamme C."/>
            <person name="Lundgren K."/>
            <person name="Prellner K."/>
        </authorList>
    </citation>
    <scope>NUCLEOTIDE SEQUENCE [LARGE SCALE GENOMIC DNA]</scope>
    <source>
        <strain evidence="1 2">PC5099IV</strain>
    </source>
</reference>
<sequence>MKKNKDFKTKKNNKVITLKKTDTLAKCLSITLLLSKEQYEALSPDAYKKIFGDWKQKELNCLYKMYEDGYIVSVAYGYYDAVYKIKKYLEGGAILWK</sequence>
<name>A0ABY3K6Q8_9SPIR</name>
<evidence type="ECO:0000313" key="2">
    <source>
        <dbReference type="Proteomes" id="UP000322659"/>
    </source>
</evidence>
<protein>
    <submittedName>
        <fullName evidence="1">Uncharacterized protein</fullName>
    </submittedName>
</protein>
<accession>A0ABY3K6Q8</accession>
<keyword evidence="2" id="KW-1185">Reference proteome</keyword>
<dbReference type="EMBL" id="SAXZ01000014">
    <property type="protein sequence ID" value="TXJ31186.1"/>
    <property type="molecule type" value="Genomic_DNA"/>
</dbReference>
<evidence type="ECO:0000313" key="1">
    <source>
        <dbReference type="EMBL" id="TXJ31186.1"/>
    </source>
</evidence>
<organism evidence="1 2">
    <name type="scientific">Brachyspira aalborgi</name>
    <dbReference type="NCBI Taxonomy" id="29522"/>
    <lineage>
        <taxon>Bacteria</taxon>
        <taxon>Pseudomonadati</taxon>
        <taxon>Spirochaetota</taxon>
        <taxon>Spirochaetia</taxon>
        <taxon>Brachyspirales</taxon>
        <taxon>Brachyspiraceae</taxon>
        <taxon>Brachyspira</taxon>
    </lineage>
</organism>
<dbReference type="Proteomes" id="UP000322659">
    <property type="component" value="Unassembled WGS sequence"/>
</dbReference>